<organism evidence="2 3">
    <name type="scientific">Posidoniimonas polymericola</name>
    <dbReference type="NCBI Taxonomy" id="2528002"/>
    <lineage>
        <taxon>Bacteria</taxon>
        <taxon>Pseudomonadati</taxon>
        <taxon>Planctomycetota</taxon>
        <taxon>Planctomycetia</taxon>
        <taxon>Pirellulales</taxon>
        <taxon>Lacipirellulaceae</taxon>
        <taxon>Posidoniimonas</taxon>
    </lineage>
</organism>
<sequence>MADSTPTPNDPFSEANDALLDELLRQSLQGAADGQDARVERVIASLDDLPAIADAPAAAQAVRRRTMFYRLASLAAVVLIGLFVWGSAGGDAQATVLRCLEQATRFGVRCYQQTTVIQRPLVGDLERQSELYVDGANRFVIRRDAFRPGAQLWLGCDGEQCWLAPPRGPIILTDGPAMERWLERGAPDDPPLQLAGMLRRLSNHYDLQQLPDESIDTPAGEAACERIAGRVQDDAPLQLPATIELWADKHSGVARRMVLDWGLGPGDRGRSRVTIELAPTPELPDDWFEYSAHSDGRPVRRELP</sequence>
<proteinExistence type="predicted"/>
<gene>
    <name evidence="2" type="ORF">Pla123a_47320</name>
</gene>
<keyword evidence="1" id="KW-1133">Transmembrane helix</keyword>
<keyword evidence="1" id="KW-0472">Membrane</keyword>
<name>A0A5C5XUE0_9BACT</name>
<evidence type="ECO:0000313" key="3">
    <source>
        <dbReference type="Proteomes" id="UP000318478"/>
    </source>
</evidence>
<dbReference type="OrthoDB" id="286801at2"/>
<evidence type="ECO:0000313" key="2">
    <source>
        <dbReference type="EMBL" id="TWT66338.1"/>
    </source>
</evidence>
<dbReference type="EMBL" id="SJPO01000016">
    <property type="protein sequence ID" value="TWT66338.1"/>
    <property type="molecule type" value="Genomic_DNA"/>
</dbReference>
<protein>
    <submittedName>
        <fullName evidence="2">Uncharacterized protein</fullName>
    </submittedName>
</protein>
<dbReference type="Proteomes" id="UP000318478">
    <property type="component" value="Unassembled WGS sequence"/>
</dbReference>
<keyword evidence="3" id="KW-1185">Reference proteome</keyword>
<reference evidence="2 3" key="1">
    <citation type="submission" date="2019-02" db="EMBL/GenBank/DDBJ databases">
        <title>Deep-cultivation of Planctomycetes and their phenomic and genomic characterization uncovers novel biology.</title>
        <authorList>
            <person name="Wiegand S."/>
            <person name="Jogler M."/>
            <person name="Boedeker C."/>
            <person name="Pinto D."/>
            <person name="Vollmers J."/>
            <person name="Rivas-Marin E."/>
            <person name="Kohn T."/>
            <person name="Peeters S.H."/>
            <person name="Heuer A."/>
            <person name="Rast P."/>
            <person name="Oberbeckmann S."/>
            <person name="Bunk B."/>
            <person name="Jeske O."/>
            <person name="Meyerdierks A."/>
            <person name="Storesund J.E."/>
            <person name="Kallscheuer N."/>
            <person name="Luecker S."/>
            <person name="Lage O.M."/>
            <person name="Pohl T."/>
            <person name="Merkel B.J."/>
            <person name="Hornburger P."/>
            <person name="Mueller R.-W."/>
            <person name="Bruemmer F."/>
            <person name="Labrenz M."/>
            <person name="Spormann A.M."/>
            <person name="Op Den Camp H."/>
            <person name="Overmann J."/>
            <person name="Amann R."/>
            <person name="Jetten M.S.M."/>
            <person name="Mascher T."/>
            <person name="Medema M.H."/>
            <person name="Devos D.P."/>
            <person name="Kaster A.-K."/>
            <person name="Ovreas L."/>
            <person name="Rohde M."/>
            <person name="Galperin M.Y."/>
            <person name="Jogler C."/>
        </authorList>
    </citation>
    <scope>NUCLEOTIDE SEQUENCE [LARGE SCALE GENOMIC DNA]</scope>
    <source>
        <strain evidence="2 3">Pla123a</strain>
    </source>
</reference>
<dbReference type="AlphaFoldDB" id="A0A5C5XUE0"/>
<dbReference type="RefSeq" id="WP_146591580.1">
    <property type="nucleotide sequence ID" value="NZ_SJPO01000016.1"/>
</dbReference>
<feature type="transmembrane region" description="Helical" evidence="1">
    <location>
        <begin position="68"/>
        <end position="88"/>
    </location>
</feature>
<evidence type="ECO:0000256" key="1">
    <source>
        <dbReference type="SAM" id="Phobius"/>
    </source>
</evidence>
<comment type="caution">
    <text evidence="2">The sequence shown here is derived from an EMBL/GenBank/DDBJ whole genome shotgun (WGS) entry which is preliminary data.</text>
</comment>
<keyword evidence="1" id="KW-0812">Transmembrane</keyword>
<accession>A0A5C5XUE0</accession>